<dbReference type="KEGG" id="hha:Hhal_1736"/>
<dbReference type="eggNOG" id="COG0699">
    <property type="taxonomic scope" value="Bacteria"/>
</dbReference>
<sequence>MDREELQQTLTELRQDLHGLDGEAARDRDAPWLLPWERLLRRIDGLIARLERQDEPLLVVFAGGTGAGKSTLANTLAGSAVAATSARRPTTSVPTVIGRAADLDTVLRRGVLAAEAERAALRTAPLETVPEGVVVVDAPDVDSVETANRAATERLLEVADVWVWLATARTYADEAGMAYLRQAAQLDVSTLVVLTQATEAEAREILPDLAEKLDAAGHRAVETTHLPTAPVSDERLPDSAAAPVLERIRALAPADQRAAHRRRTVLGAVRYLPAEVDALLEAVEAERTAARRLAAVIDEGYTDVPERLLTQLQEGEPLRREVLRRWTELVGSGWLQRQLHAAVGQLSPRRWLGWLPLPRGGRQVEQEAKEEARAGIAEMLHAVLDQAAAGVESAWQQDPVGRGIFARYPRPRSTAAIARRADAEALVAAWEQQVAEHVATIGRAKLSWARRATTGINATFTSAVLVLFTLSGGLSTGELALTAAGSTTTHTVLSRILGERNVHQLITDIRADLHARVAALAESEAQAYHRLLTAAAPSPEAVSAVQARRDALEALV</sequence>
<dbReference type="Proteomes" id="UP000000647">
    <property type="component" value="Chromosome"/>
</dbReference>
<dbReference type="STRING" id="349124.Hhal_1736"/>
<accession>A1WXT8</accession>
<dbReference type="EMBL" id="CP000544">
    <property type="protein sequence ID" value="ABM62500.1"/>
    <property type="molecule type" value="Genomic_DNA"/>
</dbReference>
<proteinExistence type="predicted"/>
<organism evidence="1 2">
    <name type="scientific">Halorhodospira halophila (strain DSM 244 / SL1)</name>
    <name type="common">Ectothiorhodospira halophila (strain DSM 244 / SL1)</name>
    <dbReference type="NCBI Taxonomy" id="349124"/>
    <lineage>
        <taxon>Bacteria</taxon>
        <taxon>Pseudomonadati</taxon>
        <taxon>Pseudomonadota</taxon>
        <taxon>Gammaproteobacteria</taxon>
        <taxon>Chromatiales</taxon>
        <taxon>Ectothiorhodospiraceae</taxon>
        <taxon>Halorhodospira</taxon>
    </lineage>
</organism>
<protein>
    <submittedName>
        <fullName evidence="1">Putative ABC transporter</fullName>
    </submittedName>
</protein>
<evidence type="ECO:0000313" key="2">
    <source>
        <dbReference type="Proteomes" id="UP000000647"/>
    </source>
</evidence>
<name>A1WXT8_HALHL</name>
<dbReference type="HOGENOM" id="CLU_019886_0_0_6"/>
<dbReference type="AlphaFoldDB" id="A1WXT8"/>
<keyword evidence="2" id="KW-1185">Reference proteome</keyword>
<evidence type="ECO:0000313" key="1">
    <source>
        <dbReference type="EMBL" id="ABM62500.1"/>
    </source>
</evidence>
<dbReference type="OrthoDB" id="238366at2"/>
<reference evidence="1 2" key="2">
    <citation type="journal article" date="2013" name="Stand. Genomic Sci.">
        <title>Complete genome sequence of Halorhodospira halophila SL1.</title>
        <authorList>
            <person name="Challacombe J.F."/>
            <person name="Majid S."/>
            <person name="Deole R."/>
            <person name="Brettin T.S."/>
            <person name="Bruce D."/>
            <person name="Delano S.F."/>
            <person name="Detter J.C."/>
            <person name="Gleasner C.D."/>
            <person name="Han C.S."/>
            <person name="Misra M."/>
            <person name="Reitenga K.G."/>
            <person name="Mikhailova N."/>
            <person name="Woyke T."/>
            <person name="Pitluck S."/>
            <person name="Nolan M."/>
            <person name="Land M.L."/>
            <person name="Saunders E."/>
            <person name="Tapia R."/>
            <person name="Lapidus A."/>
            <person name="Ivanova N."/>
            <person name="Hoff W.D."/>
        </authorList>
    </citation>
    <scope>NUCLEOTIDE SEQUENCE [LARGE SCALE GENOMIC DNA]</scope>
    <source>
        <strain evidence="2">DSM 244 / SL1</strain>
    </source>
</reference>
<dbReference type="RefSeq" id="WP_011814522.1">
    <property type="nucleotide sequence ID" value="NC_008789.1"/>
</dbReference>
<dbReference type="Gene3D" id="3.40.50.300">
    <property type="entry name" value="P-loop containing nucleotide triphosphate hydrolases"/>
    <property type="match status" value="1"/>
</dbReference>
<gene>
    <name evidence="1" type="ordered locus">Hhal_1736</name>
</gene>
<dbReference type="SUPFAM" id="SSF52540">
    <property type="entry name" value="P-loop containing nucleoside triphosphate hydrolases"/>
    <property type="match status" value="1"/>
</dbReference>
<reference evidence="2" key="1">
    <citation type="submission" date="2006-12" db="EMBL/GenBank/DDBJ databases">
        <title>Complete sequence of Halorhodospira halophila SL1.</title>
        <authorList>
            <consortium name="US DOE Joint Genome Institute"/>
            <person name="Copeland A."/>
            <person name="Lucas S."/>
            <person name="Lapidus A."/>
            <person name="Barry K."/>
            <person name="Detter J.C."/>
            <person name="Glavina del Rio T."/>
            <person name="Hammon N."/>
            <person name="Israni S."/>
            <person name="Dalin E."/>
            <person name="Tice H."/>
            <person name="Pitluck S."/>
            <person name="Saunders E."/>
            <person name="Brettin T."/>
            <person name="Bruce D."/>
            <person name="Han C."/>
            <person name="Tapia R."/>
            <person name="Schmutz J."/>
            <person name="Larimer F."/>
            <person name="Land M."/>
            <person name="Hauser L."/>
            <person name="Kyrpides N."/>
            <person name="Mikhailova N."/>
            <person name="Hoff W."/>
            <person name="Richardson P."/>
        </authorList>
    </citation>
    <scope>NUCLEOTIDE SEQUENCE [LARGE SCALE GENOMIC DNA]</scope>
    <source>
        <strain evidence="2">DSM 244 / SL1</strain>
    </source>
</reference>
<dbReference type="InterPro" id="IPR027417">
    <property type="entry name" value="P-loop_NTPase"/>
</dbReference>